<sequence>MSETKLSVLTRAIVEFEENVKRIKHDTSDNAKYLINRAEALSGQFDQVARAMLEEVEKSIESEKANTINEMRKKFNEERESLLKQLRQRAEKNVDNAVEEVLKVLEGAYK</sequence>
<dbReference type="EMBL" id="CP049074">
    <property type="protein sequence ID" value="QKQ99795.1"/>
    <property type="molecule type" value="Genomic_DNA"/>
</dbReference>
<dbReference type="KEGG" id="mten:GWK48_04780"/>
<dbReference type="Gene3D" id="1.20.5.2950">
    <property type="match status" value="1"/>
</dbReference>
<dbReference type="AlphaFoldDB" id="A0A6N0NST4"/>
<dbReference type="GeneID" id="55641240"/>
<keyword evidence="1" id="KW-0175">Coiled coil</keyword>
<dbReference type="Proteomes" id="UP000509301">
    <property type="component" value="Chromosome"/>
</dbReference>
<evidence type="ECO:0000256" key="1">
    <source>
        <dbReference type="SAM" id="Coils"/>
    </source>
</evidence>
<dbReference type="OrthoDB" id="34370at2157"/>
<evidence type="ECO:0000313" key="2">
    <source>
        <dbReference type="EMBL" id="QKQ99795.1"/>
    </source>
</evidence>
<keyword evidence="3" id="KW-1185">Reference proteome</keyword>
<accession>A0A6N0NST4</accession>
<dbReference type="RefSeq" id="WP_174630114.1">
    <property type="nucleotide sequence ID" value="NZ_CP049074.1"/>
</dbReference>
<name>A0A6N0NST4_9CREN</name>
<feature type="coiled-coil region" evidence="1">
    <location>
        <begin position="65"/>
        <end position="100"/>
    </location>
</feature>
<reference evidence="2 3" key="1">
    <citation type="submission" date="2020-02" db="EMBL/GenBank/DDBJ databases">
        <title>Comparative genome analysis reveals the metabolism and evolution of the thermophilic archaeal genus Metallosphaera.</title>
        <authorList>
            <person name="Jiang C."/>
        </authorList>
    </citation>
    <scope>NUCLEOTIDE SEQUENCE [LARGE SCALE GENOMIC DNA]</scope>
    <source>
        <strain evidence="2 3">Ric-A</strain>
    </source>
</reference>
<protein>
    <submittedName>
        <fullName evidence="2">Uncharacterized protein</fullName>
    </submittedName>
</protein>
<proteinExistence type="predicted"/>
<dbReference type="Pfam" id="PF26552">
    <property type="entry name" value="DUF8181"/>
    <property type="match status" value="1"/>
</dbReference>
<gene>
    <name evidence="2" type="ORF">GWK48_04780</name>
</gene>
<evidence type="ECO:0000313" key="3">
    <source>
        <dbReference type="Proteomes" id="UP000509301"/>
    </source>
</evidence>
<organism evidence="2 3">
    <name type="scientific">Metallosphaera tengchongensis</name>
    <dbReference type="NCBI Taxonomy" id="1532350"/>
    <lineage>
        <taxon>Archaea</taxon>
        <taxon>Thermoproteota</taxon>
        <taxon>Thermoprotei</taxon>
        <taxon>Sulfolobales</taxon>
        <taxon>Sulfolobaceae</taxon>
        <taxon>Metallosphaera</taxon>
    </lineage>
</organism>
<dbReference type="InterPro" id="IPR058494">
    <property type="entry name" value="DUF8181"/>
</dbReference>